<dbReference type="GO" id="GO:0046512">
    <property type="term" value="P:sphingosine biosynthetic process"/>
    <property type="evidence" value="ECO:0007669"/>
    <property type="project" value="TreeGrafter"/>
</dbReference>
<evidence type="ECO:0000259" key="1">
    <source>
        <dbReference type="PROSITE" id="PS50146"/>
    </source>
</evidence>
<dbReference type="GO" id="GO:0047620">
    <property type="term" value="F:acylglycerol kinase activity"/>
    <property type="evidence" value="ECO:0007669"/>
    <property type="project" value="TreeGrafter"/>
</dbReference>
<dbReference type="GO" id="GO:0005739">
    <property type="term" value="C:mitochondrion"/>
    <property type="evidence" value="ECO:0007669"/>
    <property type="project" value="TreeGrafter"/>
</dbReference>
<feature type="domain" description="4Fe-4S ferredoxin-type" evidence="2">
    <location>
        <begin position="257"/>
        <end position="287"/>
    </location>
</feature>
<name>A0AA36D1P0_9BILA</name>
<feature type="non-terminal residue" evidence="3">
    <location>
        <position position="1"/>
    </location>
</feature>
<accession>A0AA36D1P0</accession>
<dbReference type="EMBL" id="CATQJA010002652">
    <property type="protein sequence ID" value="CAJ0577919.1"/>
    <property type="molecule type" value="Genomic_DNA"/>
</dbReference>
<sequence length="440" mass="50587">MVLARIQKVPLKIWEHKKKSAVAVGLLYWAGSWVERRFRNSRLRALYAAEALKFGEQPISAEDRCRRVLVLANVHANERSSYDDFKENALPLLHLAGLQVNIIKAESEAQLEALAAAVDHEEADALYVVGGDATIGKVLTGMLRKRENVILPIGVFPAGYDNLTLKRLVPEVFRQEEDIRAQCESAMALVENIRRPVRPFKVEIDGSVEKPIFSIGDVGAGWFRHIEDRRKKLWYFGRLKRRWAYGWEMLKRSPEQMEVQIDWEEYCSGCNKCREAPPSVIVPWRWWHMFTGAPRFVHDQPKKDFSGIVNENCGLTHSTTATGSELILSGVQENDDERMRLRMRVGGTGSRLDTIREGWKRAAADLVHESNTENFYAADVFGRAFQFQFNRIPEFVRRLYVSSDATKEEVEEGKTRFNIRALDNKIEFFLPNRLRFDATV</sequence>
<dbReference type="PROSITE" id="PS51379">
    <property type="entry name" value="4FE4S_FER_2"/>
    <property type="match status" value="1"/>
</dbReference>
<proteinExistence type="predicted"/>
<dbReference type="InterPro" id="IPR017438">
    <property type="entry name" value="ATP-NAD_kinase_N"/>
</dbReference>
<dbReference type="InterPro" id="IPR016064">
    <property type="entry name" value="NAD/diacylglycerol_kinase_sf"/>
</dbReference>
<evidence type="ECO:0000259" key="2">
    <source>
        <dbReference type="PROSITE" id="PS51379"/>
    </source>
</evidence>
<keyword evidence="4" id="KW-1185">Reference proteome</keyword>
<dbReference type="InterPro" id="IPR001206">
    <property type="entry name" value="Diacylglycerol_kinase_cat_dom"/>
</dbReference>
<evidence type="ECO:0000313" key="4">
    <source>
        <dbReference type="Proteomes" id="UP001177023"/>
    </source>
</evidence>
<reference evidence="3" key="1">
    <citation type="submission" date="2023-06" db="EMBL/GenBank/DDBJ databases">
        <authorList>
            <person name="Delattre M."/>
        </authorList>
    </citation>
    <scope>NUCLEOTIDE SEQUENCE</scope>
    <source>
        <strain evidence="3">AF72</strain>
    </source>
</reference>
<dbReference type="SUPFAM" id="SSF111331">
    <property type="entry name" value="NAD kinase/diacylglycerol kinase-like"/>
    <property type="match status" value="1"/>
</dbReference>
<protein>
    <recommendedName>
        <fullName evidence="5">DAGKc domain-containing protein</fullName>
    </recommendedName>
</protein>
<dbReference type="GO" id="GO:0016020">
    <property type="term" value="C:membrane"/>
    <property type="evidence" value="ECO:0007669"/>
    <property type="project" value="TreeGrafter"/>
</dbReference>
<dbReference type="GO" id="GO:0004143">
    <property type="term" value="F:ATP-dependent diacylglycerol kinase activity"/>
    <property type="evidence" value="ECO:0007669"/>
    <property type="project" value="TreeGrafter"/>
</dbReference>
<comment type="caution">
    <text evidence="3">The sequence shown here is derived from an EMBL/GenBank/DDBJ whole genome shotgun (WGS) entry which is preliminary data.</text>
</comment>
<organism evidence="3 4">
    <name type="scientific">Mesorhabditis spiculigera</name>
    <dbReference type="NCBI Taxonomy" id="96644"/>
    <lineage>
        <taxon>Eukaryota</taxon>
        <taxon>Metazoa</taxon>
        <taxon>Ecdysozoa</taxon>
        <taxon>Nematoda</taxon>
        <taxon>Chromadorea</taxon>
        <taxon>Rhabditida</taxon>
        <taxon>Rhabditina</taxon>
        <taxon>Rhabditomorpha</taxon>
        <taxon>Rhabditoidea</taxon>
        <taxon>Rhabditidae</taxon>
        <taxon>Mesorhabditinae</taxon>
        <taxon>Mesorhabditis</taxon>
    </lineage>
</organism>
<evidence type="ECO:0008006" key="5">
    <source>
        <dbReference type="Google" id="ProtNLM"/>
    </source>
</evidence>
<evidence type="ECO:0000313" key="3">
    <source>
        <dbReference type="EMBL" id="CAJ0577919.1"/>
    </source>
</evidence>
<dbReference type="GO" id="GO:0001729">
    <property type="term" value="F:ceramide kinase activity"/>
    <property type="evidence" value="ECO:0007669"/>
    <property type="project" value="TreeGrafter"/>
</dbReference>
<dbReference type="AlphaFoldDB" id="A0AA36D1P0"/>
<dbReference type="PANTHER" id="PTHR12358:SF31">
    <property type="entry name" value="ACYLGLYCEROL KINASE, MITOCHONDRIAL"/>
    <property type="match status" value="1"/>
</dbReference>
<dbReference type="InterPro" id="IPR017896">
    <property type="entry name" value="4Fe4S_Fe-S-bd"/>
</dbReference>
<dbReference type="Proteomes" id="UP001177023">
    <property type="component" value="Unassembled WGS sequence"/>
</dbReference>
<dbReference type="Gene3D" id="3.40.50.10330">
    <property type="entry name" value="Probable inorganic polyphosphate/atp-NAD kinase, domain 1"/>
    <property type="match status" value="1"/>
</dbReference>
<dbReference type="PANTHER" id="PTHR12358">
    <property type="entry name" value="SPHINGOSINE KINASE"/>
    <property type="match status" value="1"/>
</dbReference>
<dbReference type="PROSITE" id="PS50146">
    <property type="entry name" value="DAGK"/>
    <property type="match status" value="1"/>
</dbReference>
<dbReference type="GO" id="GO:0046513">
    <property type="term" value="P:ceramide biosynthetic process"/>
    <property type="evidence" value="ECO:0007669"/>
    <property type="project" value="TreeGrafter"/>
</dbReference>
<feature type="domain" description="DAGKc" evidence="1">
    <location>
        <begin position="63"/>
        <end position="206"/>
    </location>
</feature>
<dbReference type="InterPro" id="IPR050187">
    <property type="entry name" value="Lipid_Phosphate_FormReg"/>
</dbReference>
<dbReference type="Pfam" id="PF00781">
    <property type="entry name" value="DAGK_cat"/>
    <property type="match status" value="1"/>
</dbReference>
<gene>
    <name evidence="3" type="ORF">MSPICULIGERA_LOCUS16183</name>
</gene>